<dbReference type="EMBL" id="CP004145">
    <property type="protein sequence ID" value="AGO61226.1"/>
    <property type="molecule type" value="Genomic_DNA"/>
</dbReference>
<dbReference type="Gene3D" id="3.30.70.20">
    <property type="match status" value="1"/>
</dbReference>
<reference evidence="6 7" key="1">
    <citation type="journal article" date="2007" name="Proc. Natl. Acad. Sci. U.S.A.">
        <title>Genome dynamics in a natural archaeal population.</title>
        <authorList>
            <person name="Allen E.E."/>
            <person name="Tyson G.W."/>
            <person name="Whitaker R.J."/>
            <person name="Detter J.C."/>
            <person name="Richardson P.M."/>
            <person name="Banfield J.F."/>
        </authorList>
    </citation>
    <scope>NUCLEOTIDE SEQUENCE [LARGE SCALE GENOMIC DNA]</scope>
    <source>
        <strain evidence="7">fer1</strain>
    </source>
</reference>
<dbReference type="PROSITE" id="PS00198">
    <property type="entry name" value="4FE4S_FER_1"/>
    <property type="match status" value="1"/>
</dbReference>
<dbReference type="RefSeq" id="WP_019841627.1">
    <property type="nucleotide sequence ID" value="NC_021592.1"/>
</dbReference>
<dbReference type="InterPro" id="IPR017896">
    <property type="entry name" value="4Fe4S_Fe-S-bd"/>
</dbReference>
<evidence type="ECO:0000256" key="4">
    <source>
        <dbReference type="ARBA" id="ARBA00023014"/>
    </source>
</evidence>
<dbReference type="HOGENOM" id="CLU_139698_5_2_2"/>
<evidence type="ECO:0000256" key="1">
    <source>
        <dbReference type="ARBA" id="ARBA00022485"/>
    </source>
</evidence>
<evidence type="ECO:0000313" key="7">
    <source>
        <dbReference type="Proteomes" id="UP000014660"/>
    </source>
</evidence>
<proteinExistence type="predicted"/>
<gene>
    <name evidence="6" type="ORF">FACI_IFERC00001G1246</name>
</gene>
<evidence type="ECO:0000313" key="6">
    <source>
        <dbReference type="EMBL" id="AGO61226.1"/>
    </source>
</evidence>
<keyword evidence="1" id="KW-0004">4Fe-4S</keyword>
<evidence type="ECO:0000256" key="2">
    <source>
        <dbReference type="ARBA" id="ARBA00022723"/>
    </source>
</evidence>
<dbReference type="PANTHER" id="PTHR43687:SF1">
    <property type="entry name" value="FERREDOXIN III"/>
    <property type="match status" value="1"/>
</dbReference>
<dbReference type="KEGG" id="fac:FACI_IFERC01G1246"/>
<dbReference type="PANTHER" id="PTHR43687">
    <property type="entry name" value="ADENYLYLSULFATE REDUCTASE, BETA SUBUNIT"/>
    <property type="match status" value="1"/>
</dbReference>
<evidence type="ECO:0000256" key="3">
    <source>
        <dbReference type="ARBA" id="ARBA00023004"/>
    </source>
</evidence>
<evidence type="ECO:0000259" key="5">
    <source>
        <dbReference type="PROSITE" id="PS51379"/>
    </source>
</evidence>
<dbReference type="AlphaFoldDB" id="S0AQK4"/>
<dbReference type="GO" id="GO:0051539">
    <property type="term" value="F:4 iron, 4 sulfur cluster binding"/>
    <property type="evidence" value="ECO:0007669"/>
    <property type="project" value="UniProtKB-KW"/>
</dbReference>
<dbReference type="GO" id="GO:0046872">
    <property type="term" value="F:metal ion binding"/>
    <property type="evidence" value="ECO:0007669"/>
    <property type="project" value="UniProtKB-KW"/>
</dbReference>
<dbReference type="GeneID" id="16025424"/>
<dbReference type="Proteomes" id="UP000014660">
    <property type="component" value="Chromosome"/>
</dbReference>
<dbReference type="InterPro" id="IPR017900">
    <property type="entry name" value="4Fe4S_Fe_S_CS"/>
</dbReference>
<dbReference type="InterPro" id="IPR050572">
    <property type="entry name" value="Fe-S_Ferredoxin"/>
</dbReference>
<dbReference type="Pfam" id="PF12838">
    <property type="entry name" value="Fer4_7"/>
    <property type="match status" value="1"/>
</dbReference>
<sequence length="97" mass="10479">MANNINENCKTTGLVIPSINRNSCEAKGECVSICPYNVFELIPLKDEDKKNMSLVGKLKARAHGGKQAYVIDPALCHSCGDCVKACPEKAITLISIK</sequence>
<organism evidence="6 7">
    <name type="scientific">Ferroplasma acidarmanus Fer1</name>
    <dbReference type="NCBI Taxonomy" id="333146"/>
    <lineage>
        <taxon>Archaea</taxon>
        <taxon>Methanobacteriati</taxon>
        <taxon>Thermoplasmatota</taxon>
        <taxon>Thermoplasmata</taxon>
        <taxon>Thermoplasmatales</taxon>
        <taxon>Ferroplasmaceae</taxon>
        <taxon>Ferroplasma</taxon>
    </lineage>
</organism>
<dbReference type="GO" id="GO:0016491">
    <property type="term" value="F:oxidoreductase activity"/>
    <property type="evidence" value="ECO:0007669"/>
    <property type="project" value="UniProtKB-ARBA"/>
</dbReference>
<keyword evidence="4" id="KW-0411">Iron-sulfur</keyword>
<accession>S0AQK4</accession>
<dbReference type="PATRIC" id="fig|333146.12.peg.1268"/>
<feature type="domain" description="4Fe-4S ferredoxin-type" evidence="5">
    <location>
        <begin position="67"/>
        <end position="96"/>
    </location>
</feature>
<dbReference type="SUPFAM" id="SSF54862">
    <property type="entry name" value="4Fe-4S ferredoxins"/>
    <property type="match status" value="1"/>
</dbReference>
<name>S0AQK4_FERAC</name>
<feature type="domain" description="4Fe-4S ferredoxin-type" evidence="5">
    <location>
        <begin position="15"/>
        <end position="44"/>
    </location>
</feature>
<dbReference type="PROSITE" id="PS51379">
    <property type="entry name" value="4FE4S_FER_2"/>
    <property type="match status" value="2"/>
</dbReference>
<keyword evidence="3" id="KW-0408">Iron</keyword>
<keyword evidence="2" id="KW-0479">Metal-binding</keyword>
<protein>
    <recommendedName>
        <fullName evidence="5">4Fe-4S ferredoxin-type domain-containing protein</fullName>
    </recommendedName>
</protein>
<keyword evidence="7" id="KW-1185">Reference proteome</keyword>